<feature type="compositionally biased region" description="Acidic residues" evidence="1">
    <location>
        <begin position="76"/>
        <end position="85"/>
    </location>
</feature>
<feature type="compositionally biased region" description="Basic and acidic residues" evidence="1">
    <location>
        <begin position="38"/>
        <end position="48"/>
    </location>
</feature>
<name>A0A9W7SL59_9PEZI</name>
<reference evidence="2 3" key="1">
    <citation type="journal article" date="2018" name="IMA Fungus">
        <title>IMA Genome-F 10: Nine draft genome sequences of Claviceps purpurea s.lat., including C. arundinis, C. humidiphila, and C. cf. spartinae, pseudomolecules for the pitch canker pathogen Fusarium circinatum, draft genome of Davidsoniella eucalypti, Grosmannia galeiformis, Quambalaria eucalypti, and Teratosphaeria destructans.</title>
        <authorList>
            <person name="Wingfield B.D."/>
            <person name="Liu M."/>
            <person name="Nguyen H.D."/>
            <person name="Lane F.A."/>
            <person name="Morgan S.W."/>
            <person name="De Vos L."/>
            <person name="Wilken P.M."/>
            <person name="Duong T.A."/>
            <person name="Aylward J."/>
            <person name="Coetzee M.P."/>
            <person name="Dadej K."/>
            <person name="De Beer Z.W."/>
            <person name="Findlay W."/>
            <person name="Havenga M."/>
            <person name="Kolarik M."/>
            <person name="Menzies J.G."/>
            <person name="Naidoo K."/>
            <person name="Pochopski O."/>
            <person name="Shoukouhi P."/>
            <person name="Santana Q.C."/>
            <person name="Seifert K.A."/>
            <person name="Soal N."/>
            <person name="Steenkamp E.T."/>
            <person name="Tatham C.T."/>
            <person name="van der Nest M.A."/>
            <person name="Wingfield M.J."/>
        </authorList>
    </citation>
    <scope>NUCLEOTIDE SEQUENCE [LARGE SCALE GENOMIC DNA]</scope>
    <source>
        <strain evidence="2">CMW44962</strain>
    </source>
</reference>
<evidence type="ECO:0000313" key="2">
    <source>
        <dbReference type="EMBL" id="KAH9821957.1"/>
    </source>
</evidence>
<gene>
    <name evidence="2" type="ORF">Tdes44962_MAKER04854</name>
</gene>
<dbReference type="Proteomes" id="UP001138500">
    <property type="component" value="Unassembled WGS sequence"/>
</dbReference>
<keyword evidence="3" id="KW-1185">Reference proteome</keyword>
<accession>A0A9W7SL59</accession>
<comment type="caution">
    <text evidence="2">The sequence shown here is derived from an EMBL/GenBank/DDBJ whole genome shotgun (WGS) entry which is preliminary data.</text>
</comment>
<protein>
    <submittedName>
        <fullName evidence="2">Uncharacterized protein</fullName>
    </submittedName>
</protein>
<dbReference type="EMBL" id="RIBY02002245">
    <property type="protein sequence ID" value="KAH9821957.1"/>
    <property type="molecule type" value="Genomic_DNA"/>
</dbReference>
<reference evidence="2 3" key="2">
    <citation type="journal article" date="2021" name="Curr. Genet.">
        <title>Genetic response to nitrogen starvation in the aggressive Eucalyptus foliar pathogen Teratosphaeria destructans.</title>
        <authorList>
            <person name="Havenga M."/>
            <person name="Wingfield B.D."/>
            <person name="Wingfield M.J."/>
            <person name="Dreyer L.L."/>
            <person name="Roets F."/>
            <person name="Aylward J."/>
        </authorList>
    </citation>
    <scope>NUCLEOTIDE SEQUENCE [LARGE SCALE GENOMIC DNA]</scope>
    <source>
        <strain evidence="2">CMW44962</strain>
    </source>
</reference>
<evidence type="ECO:0000256" key="1">
    <source>
        <dbReference type="SAM" id="MobiDB-lite"/>
    </source>
</evidence>
<feature type="region of interest" description="Disordered" evidence="1">
    <location>
        <begin position="38"/>
        <end position="85"/>
    </location>
</feature>
<sequence>MTVRQKYLTARLKVLCLQDASVSSMKFNVHALRQDTHLHLPHVGRRETPTSPRPETAGAPDHHGGNEDVWSNYTSDEGDDVLGGK</sequence>
<proteinExistence type="predicted"/>
<organism evidence="2 3">
    <name type="scientific">Teratosphaeria destructans</name>
    <dbReference type="NCBI Taxonomy" id="418781"/>
    <lineage>
        <taxon>Eukaryota</taxon>
        <taxon>Fungi</taxon>
        <taxon>Dikarya</taxon>
        <taxon>Ascomycota</taxon>
        <taxon>Pezizomycotina</taxon>
        <taxon>Dothideomycetes</taxon>
        <taxon>Dothideomycetidae</taxon>
        <taxon>Mycosphaerellales</taxon>
        <taxon>Teratosphaeriaceae</taxon>
        <taxon>Teratosphaeria</taxon>
    </lineage>
</organism>
<evidence type="ECO:0000313" key="3">
    <source>
        <dbReference type="Proteomes" id="UP001138500"/>
    </source>
</evidence>
<dbReference type="AlphaFoldDB" id="A0A9W7SL59"/>